<name>A0A6J4JKL0_9ACTN</name>
<protein>
    <submittedName>
        <fullName evidence="2">Uncharacterized protein</fullName>
    </submittedName>
</protein>
<feature type="compositionally biased region" description="Basic and acidic residues" evidence="1">
    <location>
        <begin position="1"/>
        <end position="12"/>
    </location>
</feature>
<feature type="compositionally biased region" description="Basic and acidic residues" evidence="1">
    <location>
        <begin position="115"/>
        <end position="132"/>
    </location>
</feature>
<feature type="region of interest" description="Disordered" evidence="1">
    <location>
        <begin position="69"/>
        <end position="91"/>
    </location>
</feature>
<feature type="non-terminal residue" evidence="2">
    <location>
        <position position="1"/>
    </location>
</feature>
<gene>
    <name evidence="2" type="ORF">AVDCRST_MAG41-3569</name>
</gene>
<feature type="region of interest" description="Disordered" evidence="1">
    <location>
        <begin position="108"/>
        <end position="155"/>
    </location>
</feature>
<feature type="region of interest" description="Disordered" evidence="1">
    <location>
        <begin position="1"/>
        <end position="38"/>
    </location>
</feature>
<dbReference type="EMBL" id="CADCTP010000325">
    <property type="protein sequence ID" value="CAA9280926.1"/>
    <property type="molecule type" value="Genomic_DNA"/>
</dbReference>
<feature type="non-terminal residue" evidence="2">
    <location>
        <position position="155"/>
    </location>
</feature>
<feature type="compositionally biased region" description="Basic residues" evidence="1">
    <location>
        <begin position="133"/>
        <end position="143"/>
    </location>
</feature>
<sequence>EPGRPLDGRPGDPGRGVEVGGRLVGLPAGAEGQPGGDLLHPVRRGPAGRVAVLLGPALPVRTDALEGPVPAGAAEQRRHRDVAGPGVQQRPARLLPVRADLRAAQGLLGQAGLRPPERDVGHRDVLQRAARPERRRHLRRQLLARRPGGGGALPL</sequence>
<accession>A0A6J4JKL0</accession>
<evidence type="ECO:0000313" key="2">
    <source>
        <dbReference type="EMBL" id="CAA9280926.1"/>
    </source>
</evidence>
<organism evidence="2">
    <name type="scientific">uncultured Mycobacteriales bacterium</name>
    <dbReference type="NCBI Taxonomy" id="581187"/>
    <lineage>
        <taxon>Bacteria</taxon>
        <taxon>Bacillati</taxon>
        <taxon>Actinomycetota</taxon>
        <taxon>Actinomycetes</taxon>
        <taxon>Mycobacteriales</taxon>
        <taxon>environmental samples</taxon>
    </lineage>
</organism>
<evidence type="ECO:0000256" key="1">
    <source>
        <dbReference type="SAM" id="MobiDB-lite"/>
    </source>
</evidence>
<proteinExistence type="predicted"/>
<feature type="compositionally biased region" description="Gly residues" evidence="1">
    <location>
        <begin position="13"/>
        <end position="23"/>
    </location>
</feature>
<dbReference type="AlphaFoldDB" id="A0A6J4JKL0"/>
<reference evidence="2" key="1">
    <citation type="submission" date="2020-02" db="EMBL/GenBank/DDBJ databases">
        <authorList>
            <person name="Meier V. D."/>
        </authorList>
    </citation>
    <scope>NUCLEOTIDE SEQUENCE</scope>
    <source>
        <strain evidence="2">AVDCRST_MAG41</strain>
    </source>
</reference>